<dbReference type="SMART" id="SM00112">
    <property type="entry name" value="CA"/>
    <property type="match status" value="1"/>
</dbReference>
<sequence length="1231" mass="131146">MRTRFSFSKKLLSPFLNLIWLLVLIFSTSQSFAQVNLALNKPATASSVQMMTSYTADLAFDGNTTGNSRWSSNTGATAWIYVDLQAVYNITQISLWWEAASGRDYQLQVASANPEVESSWTTIRTVTGNTTSGSYLNYTGLTGNGRYVRMNGTARNNVYGYSLFEFQVFGTANAPPVISSNGGLATASISMAENIAAVTTVNATDENVGTLTYAIVGGADAGKFTLNPTSRALSFNSPYPNFEAPGSAAGSNTYTVIVRVTDNGGLTDDQTITVTVTNVNEAPVVGTITTSPQVANTALQKAIANLVATDPDGGSNAIGSFRIVSAPTSGTLYINNVAVTSGNSFTATNNQLSGLSFTPAAGFTGNATFTYSATDKNTPTAATSTTANYIIPVTADNAATYTYTAATGYSKFGLQNGAILATATDPNGTITEAVVTGTALPAFLTLNANGNITVNSTTVVAGTYNSTVTLTDIRGGRTIDLPLTLVITNDNYQANANAIKTGENCYQLTADVANQRGQVWRATPISLSNAFEISFHAFFGNHDGADGIAFGFQRTSNPLFAVGAPGEGIGFGHGASAATPRSGGITPSIAIEFDTHNNNNVNITTDLAADHIAIFKNGEERQPVLPAVQMSSTSANVEDNATHLIQIVWKNTSNTLYVYFDGVLRQQYSEDFVSTVFGNNPSVYFGYTASTGSLTNLQSVCDITLNPLDSDGDGVADALDLDDDNDGIPDTLESNGVDPTTDIDNDGLPNFRDTTPGGGIVWVDTNNDGVNDTFDKDRDGIINAFDLDSDGDGITDVVEQAPYGFVPATDYDNNTGRLTSLVNANGIPSSSLTLTNASLDDRDGDGLKNFLDIDSDNDGLRDYLEAQATPGQTPVLPAGTDADRDGIDDRYDGTCGCTTNGVPLNPQNFGLDGDNYPDYLDLNSDNDRYQDAIEAYDSSNPASNVGYSITELKALATQFTTNATNAGNNAAALYYRNNLDTDSDTVPDWLEDDDADGIFNYLDVGNSFYHETDQDGWVDFFDPSTFGTEPTPNYAFRENAINVALPIELVTFTAKNNKNQVLLYWETSYEKDNDYFLVERSLDGISFQVVGKVKGAGSSQQLLTYTFPDGQRVNGTSYYRLILVDTSSQTATSPIISVKREGSSLPNITIYPNPTTSQFTLNITAAASEKVQVIISDITGKILQTKIIPVIAGYNAIDFNLEGVPNGIYLVQVTGSAFHLLQRMIKQEVVP</sequence>
<dbReference type="Gene3D" id="2.60.120.200">
    <property type="match status" value="1"/>
</dbReference>
<dbReference type="OrthoDB" id="1443240at2"/>
<dbReference type="InterPro" id="IPR002126">
    <property type="entry name" value="Cadherin-like_dom"/>
</dbReference>
<dbReference type="Pfam" id="PF22633">
    <property type="entry name" value="F5_F8_type_C_2"/>
    <property type="match status" value="1"/>
</dbReference>
<dbReference type="InterPro" id="IPR056573">
    <property type="entry name" value="Lectin_L-type_dom"/>
</dbReference>
<evidence type="ECO:0000259" key="3">
    <source>
        <dbReference type="PROSITE" id="PS50268"/>
    </source>
</evidence>
<dbReference type="CDD" id="cd11304">
    <property type="entry name" value="Cadherin_repeat"/>
    <property type="match status" value="1"/>
</dbReference>
<dbReference type="SUPFAM" id="SSF49785">
    <property type="entry name" value="Galactose-binding domain-like"/>
    <property type="match status" value="1"/>
</dbReference>
<accession>A0A2T2YKA4</accession>
<evidence type="ECO:0000313" key="5">
    <source>
        <dbReference type="Proteomes" id="UP000240357"/>
    </source>
</evidence>
<dbReference type="Pfam" id="PF18483">
    <property type="entry name" value="Lectin_L-type_dom"/>
    <property type="match status" value="1"/>
</dbReference>
<dbReference type="InterPro" id="IPR026444">
    <property type="entry name" value="Secre_tail"/>
</dbReference>
<gene>
    <name evidence="4" type="ORF">AHMF7605_21775</name>
</gene>
<dbReference type="Pfam" id="PF18962">
    <property type="entry name" value="Por_Secre_tail"/>
    <property type="match status" value="1"/>
</dbReference>
<dbReference type="NCBIfam" id="TIGR04183">
    <property type="entry name" value="Por_Secre_tail"/>
    <property type="match status" value="1"/>
</dbReference>
<dbReference type="PROSITE" id="PS50022">
    <property type="entry name" value="FA58C_3"/>
    <property type="match status" value="1"/>
</dbReference>
<dbReference type="Proteomes" id="UP000240357">
    <property type="component" value="Unassembled WGS sequence"/>
</dbReference>
<organism evidence="4 5">
    <name type="scientific">Adhaeribacter arboris</name>
    <dbReference type="NCBI Taxonomy" id="2072846"/>
    <lineage>
        <taxon>Bacteria</taxon>
        <taxon>Pseudomonadati</taxon>
        <taxon>Bacteroidota</taxon>
        <taxon>Cytophagia</taxon>
        <taxon>Cytophagales</taxon>
        <taxon>Hymenobacteraceae</taxon>
        <taxon>Adhaeribacter</taxon>
    </lineage>
</organism>
<dbReference type="RefSeq" id="WP_106932126.1">
    <property type="nucleotide sequence ID" value="NZ_PYFT01000001.1"/>
</dbReference>
<protein>
    <submittedName>
        <fullName evidence="4">Uncharacterized protein</fullName>
    </submittedName>
</protein>
<dbReference type="AlphaFoldDB" id="A0A2T2YKA4"/>
<proteinExistence type="predicted"/>
<name>A0A2T2YKA4_9BACT</name>
<dbReference type="InterPro" id="IPR028974">
    <property type="entry name" value="TSP_type-3_rpt"/>
</dbReference>
<evidence type="ECO:0000256" key="1">
    <source>
        <dbReference type="SAM" id="MobiDB-lite"/>
    </source>
</evidence>
<dbReference type="Gene3D" id="4.10.1080.10">
    <property type="entry name" value="TSP type-3 repeat"/>
    <property type="match status" value="1"/>
</dbReference>
<dbReference type="GO" id="GO:0007156">
    <property type="term" value="P:homophilic cell adhesion via plasma membrane adhesion molecules"/>
    <property type="evidence" value="ECO:0007669"/>
    <property type="project" value="InterPro"/>
</dbReference>
<dbReference type="InterPro" id="IPR015919">
    <property type="entry name" value="Cadherin-like_sf"/>
</dbReference>
<dbReference type="Pfam" id="PF05345">
    <property type="entry name" value="He_PIG"/>
    <property type="match status" value="1"/>
</dbReference>
<keyword evidence="5" id="KW-1185">Reference proteome</keyword>
<feature type="domain" description="F5/8 type C" evidence="2">
    <location>
        <begin position="27"/>
        <end position="171"/>
    </location>
</feature>
<dbReference type="EMBL" id="PYFT01000001">
    <property type="protein sequence ID" value="PSR55943.1"/>
    <property type="molecule type" value="Genomic_DNA"/>
</dbReference>
<feature type="region of interest" description="Disordered" evidence="1">
    <location>
        <begin position="722"/>
        <end position="749"/>
    </location>
</feature>
<dbReference type="SUPFAM" id="SSF49899">
    <property type="entry name" value="Concanavalin A-like lectins/glucanases"/>
    <property type="match status" value="1"/>
</dbReference>
<dbReference type="InterPro" id="IPR013320">
    <property type="entry name" value="ConA-like_dom_sf"/>
</dbReference>
<dbReference type="Gene3D" id="2.60.120.260">
    <property type="entry name" value="Galactose-binding domain-like"/>
    <property type="match status" value="1"/>
</dbReference>
<dbReference type="SUPFAM" id="SSF49313">
    <property type="entry name" value="Cadherin-like"/>
    <property type="match status" value="1"/>
</dbReference>
<dbReference type="GO" id="GO:0005509">
    <property type="term" value="F:calcium ion binding"/>
    <property type="evidence" value="ECO:0007669"/>
    <property type="project" value="InterPro"/>
</dbReference>
<dbReference type="InterPro" id="IPR008979">
    <property type="entry name" value="Galactose-bd-like_sf"/>
</dbReference>
<dbReference type="InterPro" id="IPR000421">
    <property type="entry name" value="FA58C"/>
</dbReference>
<dbReference type="PROSITE" id="PS50268">
    <property type="entry name" value="CADHERIN_2"/>
    <property type="match status" value="1"/>
</dbReference>
<dbReference type="GO" id="GO:0016020">
    <property type="term" value="C:membrane"/>
    <property type="evidence" value="ECO:0007669"/>
    <property type="project" value="InterPro"/>
</dbReference>
<comment type="caution">
    <text evidence="4">The sequence shown here is derived from an EMBL/GenBank/DDBJ whole genome shotgun (WGS) entry which is preliminary data.</text>
</comment>
<reference evidence="4 5" key="1">
    <citation type="submission" date="2018-03" db="EMBL/GenBank/DDBJ databases">
        <title>Adhaeribacter sp. HMF7605 Genome sequencing and assembly.</title>
        <authorList>
            <person name="Kang H."/>
            <person name="Kang J."/>
            <person name="Cha I."/>
            <person name="Kim H."/>
            <person name="Joh K."/>
        </authorList>
    </citation>
    <scope>NUCLEOTIDE SEQUENCE [LARGE SCALE GENOMIC DNA]</scope>
    <source>
        <strain evidence="4 5">HMF7605</strain>
    </source>
</reference>
<dbReference type="GO" id="GO:0005975">
    <property type="term" value="P:carbohydrate metabolic process"/>
    <property type="evidence" value="ECO:0007669"/>
    <property type="project" value="UniProtKB-ARBA"/>
</dbReference>
<evidence type="ECO:0000313" key="4">
    <source>
        <dbReference type="EMBL" id="PSR55943.1"/>
    </source>
</evidence>
<feature type="domain" description="Cadherin" evidence="3">
    <location>
        <begin position="183"/>
        <end position="285"/>
    </location>
</feature>
<dbReference type="CDD" id="cd01951">
    <property type="entry name" value="lectin_L-type"/>
    <property type="match status" value="1"/>
</dbReference>
<dbReference type="SUPFAM" id="SSF103647">
    <property type="entry name" value="TSP type-3 repeat"/>
    <property type="match status" value="2"/>
</dbReference>
<dbReference type="GO" id="GO:0004553">
    <property type="term" value="F:hydrolase activity, hydrolyzing O-glycosyl compounds"/>
    <property type="evidence" value="ECO:0007669"/>
    <property type="project" value="UniProtKB-ARBA"/>
</dbReference>
<dbReference type="InterPro" id="IPR051136">
    <property type="entry name" value="Intracellular_Lectin-GPT"/>
</dbReference>
<dbReference type="PANTHER" id="PTHR12223">
    <property type="entry name" value="VESICULAR MANNOSE-BINDING LECTIN"/>
    <property type="match status" value="1"/>
</dbReference>
<evidence type="ECO:0000259" key="2">
    <source>
        <dbReference type="PROSITE" id="PS50022"/>
    </source>
</evidence>
<dbReference type="Gene3D" id="2.60.40.60">
    <property type="entry name" value="Cadherins"/>
    <property type="match status" value="1"/>
</dbReference>